<dbReference type="Proteomes" id="UP001409585">
    <property type="component" value="Unassembled WGS sequence"/>
</dbReference>
<keyword evidence="2" id="KW-1185">Reference proteome</keyword>
<proteinExistence type="predicted"/>
<sequence length="95" mass="10548">MKSLYEGKSYDETYTLLKAAFASGKLPTSESAALVYMMSPNNKIYRDGQLKSSPVHQMYFFPKLKNDVFSLGGGPVSIWQGFPHLSALIVVLENP</sequence>
<dbReference type="AlphaFoldDB" id="A0AAV3U0T3"/>
<dbReference type="RefSeq" id="WP_345419615.1">
    <property type="nucleotide sequence ID" value="NZ_AP031496.1"/>
</dbReference>
<comment type="caution">
    <text evidence="1">The sequence shown here is derived from an EMBL/GenBank/DDBJ whole genome shotgun (WGS) entry which is preliminary data.</text>
</comment>
<evidence type="ECO:0000313" key="2">
    <source>
        <dbReference type="Proteomes" id="UP001409585"/>
    </source>
</evidence>
<accession>A0AAV3U0T3</accession>
<name>A0AAV3U0T3_9ALTE</name>
<organism evidence="1 2">
    <name type="scientific">Halioxenophilus aromaticivorans</name>
    <dbReference type="NCBI Taxonomy" id="1306992"/>
    <lineage>
        <taxon>Bacteria</taxon>
        <taxon>Pseudomonadati</taxon>
        <taxon>Pseudomonadota</taxon>
        <taxon>Gammaproteobacteria</taxon>
        <taxon>Alteromonadales</taxon>
        <taxon>Alteromonadaceae</taxon>
        <taxon>Halioxenophilus</taxon>
    </lineage>
</organism>
<dbReference type="EMBL" id="BAABLX010000009">
    <property type="protein sequence ID" value="GAA4938316.1"/>
    <property type="molecule type" value="Genomic_DNA"/>
</dbReference>
<reference evidence="2" key="1">
    <citation type="journal article" date="2019" name="Int. J. Syst. Evol. Microbiol.">
        <title>The Global Catalogue of Microorganisms (GCM) 10K type strain sequencing project: providing services to taxonomists for standard genome sequencing and annotation.</title>
        <authorList>
            <consortium name="The Broad Institute Genomics Platform"/>
            <consortium name="The Broad Institute Genome Sequencing Center for Infectious Disease"/>
            <person name="Wu L."/>
            <person name="Ma J."/>
        </authorList>
    </citation>
    <scope>NUCLEOTIDE SEQUENCE [LARGE SCALE GENOMIC DNA]</scope>
    <source>
        <strain evidence="2">JCM 19134</strain>
    </source>
</reference>
<evidence type="ECO:0000313" key="1">
    <source>
        <dbReference type="EMBL" id="GAA4938316.1"/>
    </source>
</evidence>
<gene>
    <name evidence="1" type="ORF">GCM10025791_15340</name>
</gene>
<protein>
    <submittedName>
        <fullName evidence="1">Uncharacterized protein</fullName>
    </submittedName>
</protein>